<dbReference type="Proteomes" id="UP001328107">
    <property type="component" value="Unassembled WGS sequence"/>
</dbReference>
<reference evidence="2" key="1">
    <citation type="submission" date="2022-10" db="EMBL/GenBank/DDBJ databases">
        <title>Genome assembly of Pristionchus species.</title>
        <authorList>
            <person name="Yoshida K."/>
            <person name="Sommer R.J."/>
        </authorList>
    </citation>
    <scope>NUCLEOTIDE SEQUENCE [LARGE SCALE GENOMIC DNA]</scope>
    <source>
        <strain evidence="2">RS5460</strain>
    </source>
</reference>
<name>A0AAN4ZI81_9BILA</name>
<dbReference type="AlphaFoldDB" id="A0AAN4ZI81"/>
<organism evidence="1 2">
    <name type="scientific">Pristionchus mayeri</name>
    <dbReference type="NCBI Taxonomy" id="1317129"/>
    <lineage>
        <taxon>Eukaryota</taxon>
        <taxon>Metazoa</taxon>
        <taxon>Ecdysozoa</taxon>
        <taxon>Nematoda</taxon>
        <taxon>Chromadorea</taxon>
        <taxon>Rhabditida</taxon>
        <taxon>Rhabditina</taxon>
        <taxon>Diplogasteromorpha</taxon>
        <taxon>Diplogasteroidea</taxon>
        <taxon>Neodiplogasteridae</taxon>
        <taxon>Pristionchus</taxon>
    </lineage>
</organism>
<gene>
    <name evidence="1" type="ORF">PMAYCL1PPCAC_10539</name>
</gene>
<feature type="non-terminal residue" evidence="1">
    <location>
        <position position="1"/>
    </location>
</feature>
<evidence type="ECO:0000313" key="2">
    <source>
        <dbReference type="Proteomes" id="UP001328107"/>
    </source>
</evidence>
<comment type="caution">
    <text evidence="1">The sequence shown here is derived from an EMBL/GenBank/DDBJ whole genome shotgun (WGS) entry which is preliminary data.</text>
</comment>
<accession>A0AAN4ZI81</accession>
<keyword evidence="2" id="KW-1185">Reference proteome</keyword>
<dbReference type="EMBL" id="BTRK01000003">
    <property type="protein sequence ID" value="GMR40344.1"/>
    <property type="molecule type" value="Genomic_DNA"/>
</dbReference>
<sequence>NSTMNALIREVEERVDVFDQMAKSIKSATVTALNSRQSTDQVRALLAIYEIRAIRALSKIRGGISLIEDCVTQAVRALIPKLKEIIDIFERNGLIIIYFM</sequence>
<protein>
    <submittedName>
        <fullName evidence="1">Uncharacterized protein</fullName>
    </submittedName>
</protein>
<proteinExistence type="predicted"/>
<evidence type="ECO:0000313" key="1">
    <source>
        <dbReference type="EMBL" id="GMR40344.1"/>
    </source>
</evidence>